<sequence>MESLVNDYLKQIRAAQRSHRASGNTAGAVAAYDKLLGEMLSEFEAASNDERKAIHAAMSREGSGLLLGAAEGAATWAVRENNPERLKVGLASLLVENLKEDYRETLIGLTLLHNTARKLSTDLEAKYNDVRHFGAPEAVELFDSYFLEGGKTLGEMGYQESVDDNGDFSYARGW</sequence>
<name>A0A518DSI0_9BACT</name>
<evidence type="ECO:0000313" key="2">
    <source>
        <dbReference type="Proteomes" id="UP000317648"/>
    </source>
</evidence>
<protein>
    <submittedName>
        <fullName evidence="1">Uncharacterized protein</fullName>
    </submittedName>
</protein>
<proteinExistence type="predicted"/>
<dbReference type="Proteomes" id="UP000317648">
    <property type="component" value="Chromosome"/>
</dbReference>
<dbReference type="EMBL" id="CP036433">
    <property type="protein sequence ID" value="QDU94795.1"/>
    <property type="molecule type" value="Genomic_DNA"/>
</dbReference>
<accession>A0A518DSI0</accession>
<organism evidence="1 2">
    <name type="scientific">Lignipirellula cremea</name>
    <dbReference type="NCBI Taxonomy" id="2528010"/>
    <lineage>
        <taxon>Bacteria</taxon>
        <taxon>Pseudomonadati</taxon>
        <taxon>Planctomycetota</taxon>
        <taxon>Planctomycetia</taxon>
        <taxon>Pirellulales</taxon>
        <taxon>Pirellulaceae</taxon>
        <taxon>Lignipirellula</taxon>
    </lineage>
</organism>
<evidence type="ECO:0000313" key="1">
    <source>
        <dbReference type="EMBL" id="QDU94795.1"/>
    </source>
</evidence>
<keyword evidence="2" id="KW-1185">Reference proteome</keyword>
<reference evidence="1 2" key="1">
    <citation type="submission" date="2019-02" db="EMBL/GenBank/DDBJ databases">
        <title>Deep-cultivation of Planctomycetes and their phenomic and genomic characterization uncovers novel biology.</title>
        <authorList>
            <person name="Wiegand S."/>
            <person name="Jogler M."/>
            <person name="Boedeker C."/>
            <person name="Pinto D."/>
            <person name="Vollmers J."/>
            <person name="Rivas-Marin E."/>
            <person name="Kohn T."/>
            <person name="Peeters S.H."/>
            <person name="Heuer A."/>
            <person name="Rast P."/>
            <person name="Oberbeckmann S."/>
            <person name="Bunk B."/>
            <person name="Jeske O."/>
            <person name="Meyerdierks A."/>
            <person name="Storesund J.E."/>
            <person name="Kallscheuer N."/>
            <person name="Luecker S."/>
            <person name="Lage O.M."/>
            <person name="Pohl T."/>
            <person name="Merkel B.J."/>
            <person name="Hornburger P."/>
            <person name="Mueller R.-W."/>
            <person name="Bruemmer F."/>
            <person name="Labrenz M."/>
            <person name="Spormann A.M."/>
            <person name="Op den Camp H."/>
            <person name="Overmann J."/>
            <person name="Amann R."/>
            <person name="Jetten M.S.M."/>
            <person name="Mascher T."/>
            <person name="Medema M.H."/>
            <person name="Devos D.P."/>
            <person name="Kaster A.-K."/>
            <person name="Ovreas L."/>
            <person name="Rohde M."/>
            <person name="Galperin M.Y."/>
            <person name="Jogler C."/>
        </authorList>
    </citation>
    <scope>NUCLEOTIDE SEQUENCE [LARGE SCALE GENOMIC DNA]</scope>
    <source>
        <strain evidence="1 2">Pla85_3_4</strain>
    </source>
</reference>
<gene>
    <name evidence="1" type="ORF">Pla8534_26020</name>
</gene>
<dbReference type="AlphaFoldDB" id="A0A518DSI0"/>
<dbReference type="KEGG" id="lcre:Pla8534_26020"/>
<dbReference type="RefSeq" id="WP_145053504.1">
    <property type="nucleotide sequence ID" value="NZ_CP036433.1"/>
</dbReference>